<dbReference type="Pfam" id="PF06456">
    <property type="entry name" value="Arfaptin"/>
    <property type="match status" value="1"/>
</dbReference>
<keyword evidence="7" id="KW-0009">Actin-binding</keyword>
<evidence type="ECO:0000256" key="10">
    <source>
        <dbReference type="ARBA" id="ARBA00032804"/>
    </source>
</evidence>
<dbReference type="GO" id="GO:0048471">
    <property type="term" value="C:perinuclear region of cytoplasm"/>
    <property type="evidence" value="ECO:0007669"/>
    <property type="project" value="UniProtKB-SubCell"/>
</dbReference>
<feature type="compositionally biased region" description="Polar residues" evidence="14">
    <location>
        <begin position="1"/>
        <end position="10"/>
    </location>
</feature>
<accession>A0AAV0WRP9</accession>
<keyword evidence="4" id="KW-0771">Synaptosome</keyword>
<evidence type="ECO:0000259" key="16">
    <source>
        <dbReference type="PROSITE" id="PS50870"/>
    </source>
</evidence>
<comment type="function">
    <text evidence="11">Probable adapter protein that bind to and organize the subcellular localization of a variety of membrane proteins containing some PDZ recognition sequence. Involved in the clustering of various receptors, possibly by acting at the receptor internalization level. Plays a role in synaptic plasticity by regulating the trafficking and internalization of AMPA receptors. May be regulated upon PRKCA activation. May regulate ASIC1/ASIC3 channel. Regulates actin polymerization by inhibiting the actin-nucleating activity of the Arp2/3 complex; the function is competitive with nucleation promoting factors and is linked to neuronal morphology regulation and AMPA receptor (AMPAR) endocytosis. Via interaction with the Arp2/3 complex involved in regulation of synaptic plasicity of excitatory synapses and required for spine shrinkage during long-term depression (LTD). Involved in regulation of astrocyte morphology, antagonistic to Arp2/3 complex activator WASL/N-WASP function.</text>
</comment>
<comment type="caution">
    <text evidence="17">The sequence shown here is derived from an EMBL/GenBank/DDBJ whole genome shotgun (WGS) entry which is preliminary data.</text>
</comment>
<dbReference type="InterPro" id="IPR036034">
    <property type="entry name" value="PDZ_sf"/>
</dbReference>
<dbReference type="GO" id="GO:0097062">
    <property type="term" value="P:dendritic spine maintenance"/>
    <property type="evidence" value="ECO:0007669"/>
    <property type="project" value="TreeGrafter"/>
</dbReference>
<protein>
    <recommendedName>
        <fullName evidence="3">PRKCA-binding protein</fullName>
    </recommendedName>
    <alternativeName>
        <fullName evidence="10">Protein interacting with C kinase 1</fullName>
    </alternativeName>
    <alternativeName>
        <fullName evidence="9">Protein kinase C-alpha-binding protein</fullName>
    </alternativeName>
</protein>
<dbReference type="AlphaFoldDB" id="A0AAV0WRP9"/>
<dbReference type="GO" id="GO:0002092">
    <property type="term" value="P:positive regulation of receptor internalization"/>
    <property type="evidence" value="ECO:0007669"/>
    <property type="project" value="TreeGrafter"/>
</dbReference>
<dbReference type="SMART" id="SM00228">
    <property type="entry name" value="PDZ"/>
    <property type="match status" value="1"/>
</dbReference>
<dbReference type="InterPro" id="IPR010504">
    <property type="entry name" value="AH_dom"/>
</dbReference>
<dbReference type="SUPFAM" id="SSF50156">
    <property type="entry name" value="PDZ domain-like"/>
    <property type="match status" value="1"/>
</dbReference>
<dbReference type="PROSITE" id="PS50106">
    <property type="entry name" value="PDZ"/>
    <property type="match status" value="1"/>
</dbReference>
<gene>
    <name evidence="17" type="ORF">MEUPH1_LOCUS13792</name>
</gene>
<evidence type="ECO:0000256" key="5">
    <source>
        <dbReference type="ARBA" id="ARBA00022837"/>
    </source>
</evidence>
<evidence type="ECO:0000256" key="12">
    <source>
        <dbReference type="ARBA" id="ARBA00034102"/>
    </source>
</evidence>
<feature type="compositionally biased region" description="Basic and acidic residues" evidence="14">
    <location>
        <begin position="11"/>
        <end position="22"/>
    </location>
</feature>
<evidence type="ECO:0000256" key="9">
    <source>
        <dbReference type="ARBA" id="ARBA00031097"/>
    </source>
</evidence>
<reference evidence="17 18" key="1">
    <citation type="submission" date="2023-01" db="EMBL/GenBank/DDBJ databases">
        <authorList>
            <person name="Whitehead M."/>
        </authorList>
    </citation>
    <scope>NUCLEOTIDE SEQUENCE [LARGE SCALE GENOMIC DNA]</scope>
</reference>
<sequence length="404" mass="46497">MSNVNPSETMYNDHHLHLNDDKKGMKVTSGVVKINKDTKTSRIGLSIAGGPPHCPCIYITQVWDDSPAALDGTLESGDELLAINNERVSGRHHLQVSKMIESSSNPVVLKYNKLHADVQQGKTLDIVLKKFKQRLVENISSTVADCLCLSRAVIEDDDLVKRLQHLENLEETYRSLVDHLEHVLEAFYDLTQCYKEFGETFADIAVREPQPRASESLMRFSAYHRRMERQGLTLIEVIKPICRSFGTYLNKVIPDTKQTIRKYADVKFEFLSYCLKIKELDTEQINTSSTYDPVYLIETGNYEYRLLLRCRQIARKRFLALREDVFTKIELLESKHVHDVVDQFQIIASQITSYNHEISWMINGGDSCDNEPPIFPIEMDLKCTAFEYNSDQPYLNDVKNVFVF</sequence>
<dbReference type="GO" id="GO:0003779">
    <property type="term" value="F:actin binding"/>
    <property type="evidence" value="ECO:0007669"/>
    <property type="project" value="UniProtKB-KW"/>
</dbReference>
<evidence type="ECO:0000256" key="3">
    <source>
        <dbReference type="ARBA" id="ARBA00017975"/>
    </source>
</evidence>
<keyword evidence="18" id="KW-1185">Reference proteome</keyword>
<evidence type="ECO:0000259" key="15">
    <source>
        <dbReference type="PROSITE" id="PS50106"/>
    </source>
</evidence>
<dbReference type="GO" id="GO:0043113">
    <property type="term" value="P:receptor clustering"/>
    <property type="evidence" value="ECO:0007669"/>
    <property type="project" value="TreeGrafter"/>
</dbReference>
<evidence type="ECO:0000256" key="11">
    <source>
        <dbReference type="ARBA" id="ARBA00033721"/>
    </source>
</evidence>
<keyword evidence="4" id="KW-0770">Synapse</keyword>
<dbReference type="GO" id="GO:0019904">
    <property type="term" value="F:protein domain specific binding"/>
    <property type="evidence" value="ECO:0007669"/>
    <property type="project" value="InterPro"/>
</dbReference>
<dbReference type="InterPro" id="IPR001478">
    <property type="entry name" value="PDZ"/>
</dbReference>
<evidence type="ECO:0000256" key="7">
    <source>
        <dbReference type="ARBA" id="ARBA00023203"/>
    </source>
</evidence>
<feature type="domain" description="AH" evidence="16">
    <location>
        <begin position="154"/>
        <end position="354"/>
    </location>
</feature>
<dbReference type="EMBL" id="CARXXK010000002">
    <property type="protein sequence ID" value="CAI6358257.1"/>
    <property type="molecule type" value="Genomic_DNA"/>
</dbReference>
<feature type="domain" description="PDZ" evidence="15">
    <location>
        <begin position="31"/>
        <end position="115"/>
    </location>
</feature>
<dbReference type="SMART" id="SM01015">
    <property type="entry name" value="Arfaptin"/>
    <property type="match status" value="1"/>
</dbReference>
<dbReference type="Proteomes" id="UP001160148">
    <property type="component" value="Unassembled WGS sequence"/>
</dbReference>
<dbReference type="InterPro" id="IPR030798">
    <property type="entry name" value="Arfaptin_fam"/>
</dbReference>
<dbReference type="PANTHER" id="PTHR12141">
    <property type="entry name" value="ARFAPTIN-RELATED"/>
    <property type="match status" value="1"/>
</dbReference>
<proteinExistence type="predicted"/>
<evidence type="ECO:0000256" key="1">
    <source>
        <dbReference type="ARBA" id="ARBA00004556"/>
    </source>
</evidence>
<keyword evidence="5" id="KW-0106">Calcium</keyword>
<dbReference type="GO" id="GO:0098842">
    <property type="term" value="C:postsynaptic early endosome"/>
    <property type="evidence" value="ECO:0007669"/>
    <property type="project" value="TreeGrafter"/>
</dbReference>
<organism evidence="17 18">
    <name type="scientific">Macrosiphum euphorbiae</name>
    <name type="common">potato aphid</name>
    <dbReference type="NCBI Taxonomy" id="13131"/>
    <lineage>
        <taxon>Eukaryota</taxon>
        <taxon>Metazoa</taxon>
        <taxon>Ecdysozoa</taxon>
        <taxon>Arthropoda</taxon>
        <taxon>Hexapoda</taxon>
        <taxon>Insecta</taxon>
        <taxon>Pterygota</taxon>
        <taxon>Neoptera</taxon>
        <taxon>Paraneoptera</taxon>
        <taxon>Hemiptera</taxon>
        <taxon>Sternorrhyncha</taxon>
        <taxon>Aphidomorpha</taxon>
        <taxon>Aphidoidea</taxon>
        <taxon>Aphididae</taxon>
        <taxon>Macrosiphini</taxon>
        <taxon>Macrosiphum</taxon>
    </lineage>
</organism>
<dbReference type="GO" id="GO:0005886">
    <property type="term" value="C:plasma membrane"/>
    <property type="evidence" value="ECO:0007669"/>
    <property type="project" value="GOC"/>
</dbReference>
<dbReference type="GO" id="GO:0005080">
    <property type="term" value="F:protein kinase C binding"/>
    <property type="evidence" value="ECO:0007669"/>
    <property type="project" value="TreeGrafter"/>
</dbReference>
<dbReference type="Gene3D" id="2.30.42.10">
    <property type="match status" value="1"/>
</dbReference>
<evidence type="ECO:0000256" key="4">
    <source>
        <dbReference type="ARBA" id="ARBA00022599"/>
    </source>
</evidence>
<keyword evidence="8" id="KW-0449">Lipoprotein</keyword>
<evidence type="ECO:0000313" key="18">
    <source>
        <dbReference type="Proteomes" id="UP001160148"/>
    </source>
</evidence>
<dbReference type="GO" id="GO:0043005">
    <property type="term" value="C:neuron projection"/>
    <property type="evidence" value="ECO:0007669"/>
    <property type="project" value="UniProtKB-KW"/>
</dbReference>
<dbReference type="SUPFAM" id="SSF103657">
    <property type="entry name" value="BAR/IMD domain-like"/>
    <property type="match status" value="1"/>
</dbReference>
<name>A0AAV0WRP9_9HEMI</name>
<dbReference type="GO" id="GO:0014069">
    <property type="term" value="C:postsynaptic density"/>
    <property type="evidence" value="ECO:0007669"/>
    <property type="project" value="TreeGrafter"/>
</dbReference>
<evidence type="ECO:0000313" key="17">
    <source>
        <dbReference type="EMBL" id="CAI6358257.1"/>
    </source>
</evidence>
<keyword evidence="6" id="KW-0564">Palmitate</keyword>
<dbReference type="GO" id="GO:0008021">
    <property type="term" value="C:synaptic vesicle"/>
    <property type="evidence" value="ECO:0007669"/>
    <property type="project" value="TreeGrafter"/>
</dbReference>
<comment type="subcellular location">
    <subcellularLocation>
        <location evidence="1">Cytoplasm</location>
        <location evidence="1">Perinuclear region</location>
    </subcellularLocation>
    <subcellularLocation>
        <location evidence="2">Membrane</location>
        <topology evidence="2">Lipid-anchor</topology>
    </subcellularLocation>
    <subcellularLocation>
        <location evidence="12">Synapse</location>
        <location evidence="12">Synaptosome</location>
    </subcellularLocation>
</comment>
<dbReference type="FunFam" id="2.30.42.10:FF:000073">
    <property type="entry name" value="Interacting with PRKCA"/>
    <property type="match status" value="1"/>
</dbReference>
<evidence type="ECO:0000256" key="2">
    <source>
        <dbReference type="ARBA" id="ARBA00004635"/>
    </source>
</evidence>
<evidence type="ECO:0000256" key="13">
    <source>
        <dbReference type="ARBA" id="ARBA00093501"/>
    </source>
</evidence>
<dbReference type="GO" id="GO:0034315">
    <property type="term" value="P:regulation of Arp2/3 complex-mediated actin nucleation"/>
    <property type="evidence" value="ECO:0007669"/>
    <property type="project" value="TreeGrafter"/>
</dbReference>
<comment type="subunit">
    <text evidence="13">Monomer and homodimer. Interacts with CXADR. Interacts presynaptically with the glutamate receptors GRIA2, GRIA3, GRIK3, isoform 3 of GRIA4, isoform A of GRM4, GRM7 and GRM8; with NAPA and NAPB; and with BTG2. The interaction with NAPA and NAPB disrupts the interaction with GRIA2, conducting to the internalization of GRIA2. Interacts with PRKCA; with the amine transporters SLC6A2 and SLC6A3; with the channels ASIC1 and ASIC2; with the GTP-binding proteins ARF1 and ARF3; with the ephrin receptor tyrosine kinases EPHA7, EPHB1 and EPHB2; with ERBB2 and through its PDZ domain with the C-terminal tail of PRLHR. Interacts with UNC5A. Interacts (via AH domain) with NCS1/FREQ; in a calcium-dependent manner. Interacts with F-actin and associates with the ARP2/3 complex. Interacts (via PDZ domain) with ARF1 (activated); the interaction blocks Arp2/3 complex inhibition. Interacts with SORCS3.</text>
</comment>
<feature type="region of interest" description="Disordered" evidence="14">
    <location>
        <begin position="1"/>
        <end position="22"/>
    </location>
</feature>
<dbReference type="PROSITE" id="PS50870">
    <property type="entry name" value="AH"/>
    <property type="match status" value="1"/>
</dbReference>
<dbReference type="Pfam" id="PF00595">
    <property type="entry name" value="PDZ"/>
    <property type="match status" value="1"/>
</dbReference>
<dbReference type="Gene3D" id="1.20.1270.60">
    <property type="entry name" value="Arfaptin homology (AH) domain/BAR domain"/>
    <property type="match status" value="1"/>
</dbReference>
<dbReference type="GO" id="GO:0032588">
    <property type="term" value="C:trans-Golgi network membrane"/>
    <property type="evidence" value="ECO:0007669"/>
    <property type="project" value="TreeGrafter"/>
</dbReference>
<evidence type="ECO:0000256" key="8">
    <source>
        <dbReference type="ARBA" id="ARBA00023288"/>
    </source>
</evidence>
<dbReference type="InterPro" id="IPR027267">
    <property type="entry name" value="AH/BAR_dom_sf"/>
</dbReference>
<evidence type="ECO:0000256" key="14">
    <source>
        <dbReference type="SAM" id="MobiDB-lite"/>
    </source>
</evidence>
<dbReference type="GO" id="GO:0006886">
    <property type="term" value="P:intracellular protein transport"/>
    <property type="evidence" value="ECO:0007669"/>
    <property type="project" value="TreeGrafter"/>
</dbReference>
<dbReference type="GO" id="GO:0005543">
    <property type="term" value="F:phospholipid binding"/>
    <property type="evidence" value="ECO:0007669"/>
    <property type="project" value="TreeGrafter"/>
</dbReference>
<evidence type="ECO:0000256" key="6">
    <source>
        <dbReference type="ARBA" id="ARBA00023139"/>
    </source>
</evidence>
<dbReference type="PANTHER" id="PTHR12141:SF1">
    <property type="entry name" value="PRKCA-BINDING PROTEIN"/>
    <property type="match status" value="1"/>
</dbReference>